<dbReference type="PROSITE" id="PS50110">
    <property type="entry name" value="RESPONSE_REGULATORY"/>
    <property type="match status" value="1"/>
</dbReference>
<dbReference type="InterPro" id="IPR011006">
    <property type="entry name" value="CheY-like_superfamily"/>
</dbReference>
<dbReference type="InterPro" id="IPR001789">
    <property type="entry name" value="Sig_transdc_resp-reg_receiver"/>
</dbReference>
<organism evidence="5 6">
    <name type="scientific">Ramlibacter lithotrophicus</name>
    <dbReference type="NCBI Taxonomy" id="2606681"/>
    <lineage>
        <taxon>Bacteria</taxon>
        <taxon>Pseudomonadati</taxon>
        <taxon>Pseudomonadota</taxon>
        <taxon>Betaproteobacteria</taxon>
        <taxon>Burkholderiales</taxon>
        <taxon>Comamonadaceae</taxon>
        <taxon>Ramlibacter</taxon>
    </lineage>
</organism>
<dbReference type="Proteomes" id="UP000521868">
    <property type="component" value="Unassembled WGS sequence"/>
</dbReference>
<dbReference type="EMBL" id="VTOX01000005">
    <property type="protein sequence ID" value="NKE67242.1"/>
    <property type="molecule type" value="Genomic_DNA"/>
</dbReference>
<evidence type="ECO:0000313" key="5">
    <source>
        <dbReference type="EMBL" id="NKE67242.1"/>
    </source>
</evidence>
<dbReference type="PANTHER" id="PTHR44591">
    <property type="entry name" value="STRESS RESPONSE REGULATOR PROTEIN 1"/>
    <property type="match status" value="1"/>
</dbReference>
<accession>A0A7X6DHG0</accession>
<dbReference type="InterPro" id="IPR050595">
    <property type="entry name" value="Bact_response_regulator"/>
</dbReference>
<evidence type="ECO:0000256" key="2">
    <source>
        <dbReference type="PROSITE-ProRule" id="PRU00169"/>
    </source>
</evidence>
<name>A0A7X6DHG0_9BURK</name>
<dbReference type="Pfam" id="PF00072">
    <property type="entry name" value="Response_reg"/>
    <property type="match status" value="1"/>
</dbReference>
<keyword evidence="1 2" id="KW-0597">Phosphoprotein</keyword>
<feature type="region of interest" description="Disordered" evidence="3">
    <location>
        <begin position="179"/>
        <end position="208"/>
    </location>
</feature>
<reference evidence="5 6" key="1">
    <citation type="journal article" date="2020" name="Nature">
        <title>Bacterial chemolithoautotrophy via manganese oxidation.</title>
        <authorList>
            <person name="Yu H."/>
            <person name="Leadbetter J.R."/>
        </authorList>
    </citation>
    <scope>NUCLEOTIDE SEQUENCE [LARGE SCALE GENOMIC DNA]</scope>
    <source>
        <strain evidence="5 6">RBP-1</strain>
    </source>
</reference>
<feature type="modified residue" description="4-aspartylphosphate" evidence="2">
    <location>
        <position position="106"/>
    </location>
</feature>
<dbReference type="SMART" id="SM00448">
    <property type="entry name" value="REC"/>
    <property type="match status" value="1"/>
</dbReference>
<dbReference type="GO" id="GO:0000160">
    <property type="term" value="P:phosphorelay signal transduction system"/>
    <property type="evidence" value="ECO:0007669"/>
    <property type="project" value="InterPro"/>
</dbReference>
<keyword evidence="6" id="KW-1185">Reference proteome</keyword>
<feature type="domain" description="Response regulatory" evidence="4">
    <location>
        <begin position="57"/>
        <end position="171"/>
    </location>
</feature>
<dbReference type="AlphaFoldDB" id="A0A7X6DHG0"/>
<evidence type="ECO:0000259" key="4">
    <source>
        <dbReference type="PROSITE" id="PS50110"/>
    </source>
</evidence>
<comment type="caution">
    <text evidence="5">The sequence shown here is derived from an EMBL/GenBank/DDBJ whole genome shotgun (WGS) entry which is preliminary data.</text>
</comment>
<dbReference type="CDD" id="cd00156">
    <property type="entry name" value="REC"/>
    <property type="match status" value="1"/>
</dbReference>
<evidence type="ECO:0000256" key="1">
    <source>
        <dbReference type="ARBA" id="ARBA00022553"/>
    </source>
</evidence>
<dbReference type="Gene3D" id="3.40.50.2300">
    <property type="match status" value="1"/>
</dbReference>
<sequence length="208" mass="23046">MARMYFAARERFRPGAASRIQVLDSTSKTTRGPELARLMHLSWQREQPRDTMNHKARILIVDDEEVVRHSFSRALATTDCQVKAVSSWTQVAETLGAEPYDVVLLDLRMPDLDGITVLRAVKQRWPTSEVIIITGYPTLETAKEAVALGAYDYLAKPVDPEQVIEASNAAMQHKRWALHEAGGEHDDSEGAAAAASSSQPVSFSRRAS</sequence>
<proteinExistence type="predicted"/>
<gene>
    <name evidence="5" type="ORF">RAMLITH_15565</name>
</gene>
<dbReference type="PANTHER" id="PTHR44591:SF3">
    <property type="entry name" value="RESPONSE REGULATORY DOMAIN-CONTAINING PROTEIN"/>
    <property type="match status" value="1"/>
</dbReference>
<evidence type="ECO:0000256" key="3">
    <source>
        <dbReference type="SAM" id="MobiDB-lite"/>
    </source>
</evidence>
<protein>
    <submittedName>
        <fullName evidence="5">Response regulator</fullName>
    </submittedName>
</protein>
<dbReference type="SUPFAM" id="SSF52172">
    <property type="entry name" value="CheY-like"/>
    <property type="match status" value="1"/>
</dbReference>
<evidence type="ECO:0000313" key="6">
    <source>
        <dbReference type="Proteomes" id="UP000521868"/>
    </source>
</evidence>